<dbReference type="EMBL" id="NTFS01000028">
    <property type="protein sequence ID" value="PAX59974.1"/>
    <property type="molecule type" value="Genomic_DNA"/>
</dbReference>
<protein>
    <submittedName>
        <fullName evidence="1">Uncharacterized protein</fullName>
    </submittedName>
</protein>
<reference evidence="1 2" key="1">
    <citation type="submission" date="2017-08" db="EMBL/GenBank/DDBJ databases">
        <title>Draft genome sequence of filamentous cyanobacterium Calothrix elsteri CCALA 953.</title>
        <authorList>
            <person name="Gagunashvili A.N."/>
            <person name="Elster J."/>
            <person name="Andresson O.S."/>
        </authorList>
    </citation>
    <scope>NUCLEOTIDE SEQUENCE [LARGE SCALE GENOMIC DNA]</scope>
    <source>
        <strain evidence="1 2">CCALA 953</strain>
    </source>
</reference>
<name>A0A2A2TNP6_9CYAN</name>
<keyword evidence="2" id="KW-1185">Reference proteome</keyword>
<proteinExistence type="predicted"/>
<dbReference type="AlphaFoldDB" id="A0A2A2TNP6"/>
<evidence type="ECO:0000313" key="1">
    <source>
        <dbReference type="EMBL" id="PAX59974.1"/>
    </source>
</evidence>
<dbReference type="RefSeq" id="WP_095720524.1">
    <property type="nucleotide sequence ID" value="NZ_NTFS01000028.1"/>
</dbReference>
<comment type="caution">
    <text evidence="1">The sequence shown here is derived from an EMBL/GenBank/DDBJ whole genome shotgun (WGS) entry which is preliminary data.</text>
</comment>
<evidence type="ECO:0000313" key="2">
    <source>
        <dbReference type="Proteomes" id="UP000218238"/>
    </source>
</evidence>
<accession>A0A2A2TNP6</accession>
<dbReference type="OrthoDB" id="515345at2"/>
<organism evidence="1 2">
    <name type="scientific">Brunnivagina elsteri CCALA 953</name>
    <dbReference type="NCBI Taxonomy" id="987040"/>
    <lineage>
        <taxon>Bacteria</taxon>
        <taxon>Bacillati</taxon>
        <taxon>Cyanobacteriota</taxon>
        <taxon>Cyanophyceae</taxon>
        <taxon>Nostocales</taxon>
        <taxon>Calotrichaceae</taxon>
        <taxon>Brunnivagina</taxon>
    </lineage>
</organism>
<gene>
    <name evidence="1" type="ORF">CK510_04345</name>
</gene>
<sequence length="88" mass="10081">MNTINITFTHPFAKPPKYIFGVQVAIKSNCDRKKWATGQVTGLRLDYNSPNTWNYTVVFDYPQGFCEELTEEDLAAVDELVCSQLLFK</sequence>
<dbReference type="Proteomes" id="UP000218238">
    <property type="component" value="Unassembled WGS sequence"/>
</dbReference>